<dbReference type="Pfam" id="PF19842">
    <property type="entry name" value="YqeC"/>
    <property type="match status" value="1"/>
</dbReference>
<keyword evidence="2" id="KW-1185">Reference proteome</keyword>
<dbReference type="AlphaFoldDB" id="A0A238WUX9"/>
<protein>
    <submittedName>
        <fullName evidence="1">Probable selenium-dependent hydroxylase accessory protein YqeC</fullName>
    </submittedName>
</protein>
<reference evidence="1 2" key="1">
    <citation type="submission" date="2017-06" db="EMBL/GenBank/DDBJ databases">
        <authorList>
            <person name="Kim H.J."/>
            <person name="Triplett B.A."/>
        </authorList>
    </citation>
    <scope>NUCLEOTIDE SEQUENCE [LARGE SCALE GENOMIC DNA]</scope>
    <source>
        <strain evidence="1 2">DSM 8800</strain>
    </source>
</reference>
<evidence type="ECO:0000313" key="1">
    <source>
        <dbReference type="EMBL" id="SNR50332.1"/>
    </source>
</evidence>
<dbReference type="OrthoDB" id="291404at2157"/>
<organism evidence="1 2">
    <name type="scientific">Halorubrum vacuolatum</name>
    <name type="common">Natronobacterium vacuolatum</name>
    <dbReference type="NCBI Taxonomy" id="63740"/>
    <lineage>
        <taxon>Archaea</taxon>
        <taxon>Methanobacteriati</taxon>
        <taxon>Methanobacteriota</taxon>
        <taxon>Stenosarchaea group</taxon>
        <taxon>Halobacteria</taxon>
        <taxon>Halobacteriales</taxon>
        <taxon>Haloferacaceae</taxon>
        <taxon>Halorubrum</taxon>
    </lineage>
</organism>
<evidence type="ECO:0000313" key="2">
    <source>
        <dbReference type="Proteomes" id="UP000198397"/>
    </source>
</evidence>
<proteinExistence type="predicted"/>
<dbReference type="EMBL" id="FZNQ01000010">
    <property type="protein sequence ID" value="SNR50332.1"/>
    <property type="molecule type" value="Genomic_DNA"/>
</dbReference>
<dbReference type="InterPro" id="IPR017587">
    <property type="entry name" value="YqeC"/>
</dbReference>
<sequence length="279" mass="29115">MDLVQAFRATDAALAVVGAGGKKTTLYALADRLDGAVVTATVRIPIFDHAVDAVRVTPDPVTAAREAFVDGDGLVEETAGSGPIPADGSLGLVPERERSDRYRGYDVTGVDDLIAAHDGPVLIKADGARLREFKAPNEREPQIPSRTDVVVPIVSANVVGEPLDEAVVHRPERVVSVARAAGLDVSLGDPITAELVGTVLASPDGGLRGVPEGAVAIPLCNKVDDDERAETARAIATTFRRRYDALATDSTDASRVSVPHVVLGRLIDGTVVDVVPVQG</sequence>
<name>A0A238WUX9_HALVU</name>
<dbReference type="RefSeq" id="WP_089385029.1">
    <property type="nucleotide sequence ID" value="NZ_FZNQ01000010.1"/>
</dbReference>
<dbReference type="NCBIfam" id="TIGR03172">
    <property type="entry name" value="selenium cofactor biosynthesis protein YqeC"/>
    <property type="match status" value="1"/>
</dbReference>
<dbReference type="Proteomes" id="UP000198397">
    <property type="component" value="Unassembled WGS sequence"/>
</dbReference>
<gene>
    <name evidence="1" type="ORF">SAMN06264855_11080</name>
</gene>
<accession>A0A238WUX9</accession>